<evidence type="ECO:0000256" key="9">
    <source>
        <dbReference type="SAM" id="MobiDB-lite"/>
    </source>
</evidence>
<dbReference type="FunFam" id="2.60.40.10:FF:000761">
    <property type="entry name" value="palladin isoform X2"/>
    <property type="match status" value="1"/>
</dbReference>
<keyword evidence="5" id="KW-1015">Disulfide bond</keyword>
<dbReference type="FunFam" id="2.60.40.10:FF:000256">
    <property type="entry name" value="myopalladin isoform X1"/>
    <property type="match status" value="1"/>
</dbReference>
<dbReference type="FunFam" id="2.60.40.10:FF:000032">
    <property type="entry name" value="palladin isoform X1"/>
    <property type="match status" value="1"/>
</dbReference>
<dbReference type="PANTHER" id="PTHR47633:SF13">
    <property type="entry name" value="MYOPALLADIN"/>
    <property type="match status" value="1"/>
</dbReference>
<dbReference type="PANTHER" id="PTHR47633">
    <property type="entry name" value="IMMUNOGLOBULIN"/>
    <property type="match status" value="1"/>
</dbReference>
<dbReference type="InterPro" id="IPR013098">
    <property type="entry name" value="Ig_I-set"/>
</dbReference>
<dbReference type="Gene3D" id="2.60.40.10">
    <property type="entry name" value="Immunoglobulins"/>
    <property type="match status" value="5"/>
</dbReference>
<dbReference type="InterPro" id="IPR013783">
    <property type="entry name" value="Ig-like_fold"/>
</dbReference>
<feature type="compositionally biased region" description="Polar residues" evidence="9">
    <location>
        <begin position="428"/>
        <end position="466"/>
    </location>
</feature>
<dbReference type="InterPro" id="IPR003598">
    <property type="entry name" value="Ig_sub2"/>
</dbReference>
<evidence type="ECO:0000256" key="6">
    <source>
        <dbReference type="ARBA" id="ARBA00023203"/>
    </source>
</evidence>
<reference evidence="10" key="1">
    <citation type="submission" date="2020-03" db="EMBL/GenBank/DDBJ databases">
        <title>Melopsittacus undulatus (budgerigar) genome, bMelUnd1, maternal haplotype with Z.</title>
        <authorList>
            <person name="Gedman G."/>
            <person name="Mountcastle J."/>
            <person name="Haase B."/>
            <person name="Formenti G."/>
            <person name="Wright T."/>
            <person name="Apodaca J."/>
            <person name="Pelan S."/>
            <person name="Chow W."/>
            <person name="Rhie A."/>
            <person name="Howe K."/>
            <person name="Fedrigo O."/>
            <person name="Jarvis E.D."/>
        </authorList>
    </citation>
    <scope>NUCLEOTIDE SEQUENCE [LARGE SCALE GENOMIC DNA]</scope>
</reference>
<evidence type="ECO:0000256" key="1">
    <source>
        <dbReference type="ARBA" id="ARBA00004216"/>
    </source>
</evidence>
<evidence type="ECO:0000256" key="4">
    <source>
        <dbReference type="ARBA" id="ARBA00022737"/>
    </source>
</evidence>
<comment type="similarity">
    <text evidence="8">Belongs to the myotilin/palladin family.</text>
</comment>
<evidence type="ECO:0000256" key="5">
    <source>
        <dbReference type="ARBA" id="ARBA00023157"/>
    </source>
</evidence>
<reference evidence="10" key="3">
    <citation type="submission" date="2025-09" db="UniProtKB">
        <authorList>
            <consortium name="Ensembl"/>
        </authorList>
    </citation>
    <scope>IDENTIFICATION</scope>
</reference>
<dbReference type="FunFam" id="2.60.40.10:FF:001108">
    <property type="entry name" value="palladin isoform X2"/>
    <property type="match status" value="1"/>
</dbReference>
<keyword evidence="4" id="KW-0677">Repeat</keyword>
<dbReference type="Ensembl" id="ENSMUNT00000012300.2">
    <property type="protein sequence ID" value="ENSMUNP00000010636.2"/>
    <property type="gene ID" value="ENSMUNG00000008380.2"/>
</dbReference>
<evidence type="ECO:0000256" key="2">
    <source>
        <dbReference type="ARBA" id="ARBA00022490"/>
    </source>
</evidence>
<gene>
    <name evidence="10" type="primary">LOC101876803</name>
</gene>
<keyword evidence="2" id="KW-0963">Cytoplasm</keyword>
<dbReference type="Proteomes" id="UP000694405">
    <property type="component" value="Chromosome 4"/>
</dbReference>
<protein>
    <submittedName>
        <fullName evidence="10">Uncharacterized protein</fullName>
    </submittedName>
</protein>
<dbReference type="SUPFAM" id="SSF48726">
    <property type="entry name" value="Immunoglobulin"/>
    <property type="match status" value="5"/>
</dbReference>
<evidence type="ECO:0000256" key="8">
    <source>
        <dbReference type="ARBA" id="ARBA00061540"/>
    </source>
</evidence>
<proteinExistence type="inferred from homology"/>
<dbReference type="InterPro" id="IPR007110">
    <property type="entry name" value="Ig-like_dom"/>
</dbReference>
<name>A0A8C6JCN8_MELUD</name>
<feature type="region of interest" description="Disordered" evidence="9">
    <location>
        <begin position="283"/>
        <end position="341"/>
    </location>
</feature>
<dbReference type="InterPro" id="IPR036179">
    <property type="entry name" value="Ig-like_dom_sf"/>
</dbReference>
<reference evidence="10" key="2">
    <citation type="submission" date="2025-08" db="UniProtKB">
        <authorList>
            <consortium name="Ensembl"/>
        </authorList>
    </citation>
    <scope>IDENTIFICATION</scope>
</reference>
<dbReference type="GO" id="GO:0030018">
    <property type="term" value="C:Z disc"/>
    <property type="evidence" value="ECO:0007669"/>
    <property type="project" value="UniProtKB-SubCell"/>
</dbReference>
<keyword evidence="11" id="KW-1185">Reference proteome</keyword>
<keyword evidence="3" id="KW-0597">Phosphoprotein</keyword>
<keyword evidence="6" id="KW-0009">Actin-binding</keyword>
<dbReference type="Pfam" id="PF07679">
    <property type="entry name" value="I-set"/>
    <property type="match status" value="5"/>
</dbReference>
<organism evidence="10 11">
    <name type="scientific">Melopsittacus undulatus</name>
    <name type="common">Budgerigar</name>
    <name type="synonym">Psittacus undulatus</name>
    <dbReference type="NCBI Taxonomy" id="13146"/>
    <lineage>
        <taxon>Eukaryota</taxon>
        <taxon>Metazoa</taxon>
        <taxon>Chordata</taxon>
        <taxon>Craniata</taxon>
        <taxon>Vertebrata</taxon>
        <taxon>Euteleostomi</taxon>
        <taxon>Archelosauria</taxon>
        <taxon>Archosauria</taxon>
        <taxon>Dinosauria</taxon>
        <taxon>Saurischia</taxon>
        <taxon>Theropoda</taxon>
        <taxon>Coelurosauria</taxon>
        <taxon>Aves</taxon>
        <taxon>Neognathae</taxon>
        <taxon>Neoaves</taxon>
        <taxon>Telluraves</taxon>
        <taxon>Australaves</taxon>
        <taxon>Psittaciformes</taxon>
        <taxon>Psittaculidae</taxon>
        <taxon>Melopsittacus</taxon>
    </lineage>
</organism>
<dbReference type="SMART" id="SM00408">
    <property type="entry name" value="IGc2"/>
    <property type="match status" value="4"/>
</dbReference>
<dbReference type="SMART" id="SM00409">
    <property type="entry name" value="IG"/>
    <property type="match status" value="5"/>
</dbReference>
<comment type="subcellular location">
    <subcellularLocation>
        <location evidence="1">Cytoplasm</location>
        <location evidence="1">Myofibril</location>
        <location evidence="1">Sarcomere</location>
        <location evidence="1">Z line</location>
    </subcellularLocation>
</comment>
<keyword evidence="7" id="KW-0393">Immunoglobulin domain</keyword>
<accession>A0A8V5GLB4</accession>
<accession>A0A8C6JCN8</accession>
<dbReference type="InterPro" id="IPR003599">
    <property type="entry name" value="Ig_sub"/>
</dbReference>
<evidence type="ECO:0000256" key="7">
    <source>
        <dbReference type="ARBA" id="ARBA00023319"/>
    </source>
</evidence>
<sequence>LYKLVCWWYCEGKELENSPDIQIIQTGDQHSLVIVEAFEEDTGRYSCFASNIYGTDSTSAEIYIEVEINYIFHISYSLKTPQAQIFKFPLIFCNFQHISPTNYLQGLDGRPIIAAPVFTKMLQDISASEGQLVVFECRVKGAPSPKVEWYREGTLIEDSPDFRILQKKPRSMAEPEEICTLVIAEVFSEDSGSFTCTASNKYGTVSSIAHLTVKASEDSSNAATLHTMSSINLIAAEHQPPPCTPSYHVANQTPKPKLEGVLVNHNEPRSSSKIGLRVHFKLPEDDKGSESSSEDGPGITNQNRPNYFQERINGQPMKIPEPTSPSKEPPPVLAKPKLDQSQLKQLHNQVLLEQQQVHQASARELSFNPALLNSATSLHQQSTSTTYKQSNASASQAYSCIQPKQLSPSQTTPSTSSSSSFLVTTFSNIPQGIQRTNNKENFTGNPPPAQSMSSGGFTSKTEQSLPSPKESMVPPLTLSTSSVKQFQPQSVTPAPISPTGRIQNPVAFLSAVLPSLPTMPSTNAMGLPRTTPTIPTQGLIKKNLKPLPLATDDSIRENKAALVKDLERKLHFREDEYRISSFEQRLMNEIEFRLERTPVDESDDEVQHEEIPTGKYIAPIFDKRLKHFRVMEGSPITFTCKIVGIPVPKVYWFKDGKQISKKNTHFKMNREEDGTCSLHIEASTNDDDGNYTIMAANPQGRISCSGHLMVQSIPVRGRISTAQPHRTRSRAPEGDKEAVQERFFRPYFLQAPGDMVAHEGRLCRLDCKVSGLPTPDLTWLLNGKPVLPDGTHKMLVRETGVHSLLIDPLSQNDAGTYTCLATNKTGQNSFSLELTVVAKEVKKAPMFLEKLQNCGIPEGYPVRLECRVVGMPPPIFYWKKDNETIPSNRERMSMHQDTTGYVCLLIQPAKKTDAGWYTLSAKNEAGIVSCTARLDIYAQWHRQIPQPIKLRPGGSRYASLTGQGLDIFSSFPTTESPMLFSSPTQKVVESEEL</sequence>
<evidence type="ECO:0000313" key="10">
    <source>
        <dbReference type="Ensembl" id="ENSMUNP00000010636.2"/>
    </source>
</evidence>
<feature type="region of interest" description="Disordered" evidence="9">
    <location>
        <begin position="428"/>
        <end position="475"/>
    </location>
</feature>
<dbReference type="PROSITE" id="PS50835">
    <property type="entry name" value="IG_LIKE"/>
    <property type="match status" value="5"/>
</dbReference>
<evidence type="ECO:0000256" key="3">
    <source>
        <dbReference type="ARBA" id="ARBA00022553"/>
    </source>
</evidence>
<dbReference type="GO" id="GO:0003779">
    <property type="term" value="F:actin binding"/>
    <property type="evidence" value="ECO:0007669"/>
    <property type="project" value="UniProtKB-KW"/>
</dbReference>
<dbReference type="AlphaFoldDB" id="A0A8C6JCN8"/>
<evidence type="ECO:0000313" key="11">
    <source>
        <dbReference type="Proteomes" id="UP000694405"/>
    </source>
</evidence>